<proteinExistence type="predicted"/>
<gene>
    <name evidence="1" type="ORF">ACFQ63_12955</name>
</gene>
<evidence type="ECO:0000313" key="1">
    <source>
        <dbReference type="EMBL" id="MFE5980609.1"/>
    </source>
</evidence>
<name>A0ABW6ITI5_STRWE</name>
<keyword evidence="2" id="KW-1185">Reference proteome</keyword>
<dbReference type="EMBL" id="JBHTRV010000008">
    <property type="protein sequence ID" value="MFE5980609.1"/>
    <property type="molecule type" value="Genomic_DNA"/>
</dbReference>
<comment type="caution">
    <text evidence="1">The sequence shown here is derived from an EMBL/GenBank/DDBJ whole genome shotgun (WGS) entry which is preliminary data.</text>
</comment>
<protein>
    <submittedName>
        <fullName evidence="1">Uncharacterized protein</fullName>
    </submittedName>
</protein>
<dbReference type="RefSeq" id="WP_386250868.1">
    <property type="nucleotide sequence ID" value="NZ_JBHTRV010000008.1"/>
</dbReference>
<evidence type="ECO:0000313" key="2">
    <source>
        <dbReference type="Proteomes" id="UP001600424"/>
    </source>
</evidence>
<reference evidence="1 2" key="1">
    <citation type="submission" date="2024-09" db="EMBL/GenBank/DDBJ databases">
        <title>The Natural Products Discovery Center: Release of the First 8490 Sequenced Strains for Exploring Actinobacteria Biosynthetic Diversity.</title>
        <authorList>
            <person name="Kalkreuter E."/>
            <person name="Kautsar S.A."/>
            <person name="Yang D."/>
            <person name="Bader C.D."/>
            <person name="Teijaro C.N."/>
            <person name="Fluegel L."/>
            <person name="Davis C.M."/>
            <person name="Simpson J.R."/>
            <person name="Lauterbach L."/>
            <person name="Steele A.D."/>
            <person name="Gui C."/>
            <person name="Meng S."/>
            <person name="Li G."/>
            <person name="Viehrig K."/>
            <person name="Ye F."/>
            <person name="Su P."/>
            <person name="Kiefer A.F."/>
            <person name="Nichols A."/>
            <person name="Cepeda A.J."/>
            <person name="Yan W."/>
            <person name="Fan B."/>
            <person name="Jiang Y."/>
            <person name="Adhikari A."/>
            <person name="Zheng C.-J."/>
            <person name="Schuster L."/>
            <person name="Cowan T.M."/>
            <person name="Smanski M.J."/>
            <person name="Chevrette M.G."/>
            <person name="De Carvalho L.P.S."/>
            <person name="Shen B."/>
        </authorList>
    </citation>
    <scope>NUCLEOTIDE SEQUENCE [LARGE SCALE GENOMIC DNA]</scope>
    <source>
        <strain evidence="1 2">NPDC056472</strain>
    </source>
</reference>
<organism evidence="1 2">
    <name type="scientific">Streptomyces wedmorensis</name>
    <dbReference type="NCBI Taxonomy" id="43759"/>
    <lineage>
        <taxon>Bacteria</taxon>
        <taxon>Bacillati</taxon>
        <taxon>Actinomycetota</taxon>
        <taxon>Actinomycetes</taxon>
        <taxon>Kitasatosporales</taxon>
        <taxon>Streptomycetaceae</taxon>
        <taxon>Streptomyces</taxon>
    </lineage>
</organism>
<accession>A0ABW6ITI5</accession>
<dbReference type="Proteomes" id="UP001600424">
    <property type="component" value="Unassembled WGS sequence"/>
</dbReference>
<sequence length="141" mass="15147">MDPIVVAEAASTALVGAMATDAWRQARDGVVALWRRVHPERAEDVGDDLARLHEIVGDGEGGAEAGEAMARLWQLRLRDLLLADAELTTELTGRLARLTDEIVARNASAGDQGIGTQHLEAHATGEGRVYQAGRDLNVTER</sequence>